<protein>
    <submittedName>
        <fullName evidence="1">Uncharacterized protein</fullName>
    </submittedName>
</protein>
<proteinExistence type="predicted"/>
<dbReference type="EMBL" id="WOCE01000023">
    <property type="protein sequence ID" value="KAE9587571.1"/>
    <property type="molecule type" value="Genomic_DNA"/>
</dbReference>
<keyword evidence="2" id="KW-1185">Reference proteome</keyword>
<evidence type="ECO:0000313" key="2">
    <source>
        <dbReference type="Proteomes" id="UP000447434"/>
    </source>
</evidence>
<organism evidence="1 2">
    <name type="scientific">Lupinus albus</name>
    <name type="common">White lupine</name>
    <name type="synonym">Lupinus termis</name>
    <dbReference type="NCBI Taxonomy" id="3870"/>
    <lineage>
        <taxon>Eukaryota</taxon>
        <taxon>Viridiplantae</taxon>
        <taxon>Streptophyta</taxon>
        <taxon>Embryophyta</taxon>
        <taxon>Tracheophyta</taxon>
        <taxon>Spermatophyta</taxon>
        <taxon>Magnoliopsida</taxon>
        <taxon>eudicotyledons</taxon>
        <taxon>Gunneridae</taxon>
        <taxon>Pentapetalae</taxon>
        <taxon>rosids</taxon>
        <taxon>fabids</taxon>
        <taxon>Fabales</taxon>
        <taxon>Fabaceae</taxon>
        <taxon>Papilionoideae</taxon>
        <taxon>50 kb inversion clade</taxon>
        <taxon>genistoids sensu lato</taxon>
        <taxon>core genistoids</taxon>
        <taxon>Genisteae</taxon>
        <taxon>Lupinus</taxon>
    </lineage>
</organism>
<dbReference type="Proteomes" id="UP000447434">
    <property type="component" value="Chromosome 23"/>
</dbReference>
<gene>
    <name evidence="1" type="ORF">Lalb_Chr23g0275271</name>
</gene>
<sequence length="74" mass="8779">MKKYYVPNQQNLILGMKNKALKHRLKSLVLEISSTCHLHVHEVDLRLCLKLKKLVICMPHNSWKDHENDKTVKF</sequence>
<name>A0A6A4NFL9_LUPAL</name>
<dbReference type="AlphaFoldDB" id="A0A6A4NFL9"/>
<accession>A0A6A4NFL9</accession>
<evidence type="ECO:0000313" key="1">
    <source>
        <dbReference type="EMBL" id="KAE9587571.1"/>
    </source>
</evidence>
<reference evidence="2" key="1">
    <citation type="journal article" date="2020" name="Nat. Commun.">
        <title>Genome sequence of the cluster root forming white lupin.</title>
        <authorList>
            <person name="Hufnagel B."/>
            <person name="Marques A."/>
            <person name="Soriano A."/>
            <person name="Marques L."/>
            <person name="Divol F."/>
            <person name="Doumas P."/>
            <person name="Sallet E."/>
            <person name="Mancinotti D."/>
            <person name="Carrere S."/>
            <person name="Marande W."/>
            <person name="Arribat S."/>
            <person name="Keller J."/>
            <person name="Huneau C."/>
            <person name="Blein T."/>
            <person name="Aime D."/>
            <person name="Laguerre M."/>
            <person name="Taylor J."/>
            <person name="Schubert V."/>
            <person name="Nelson M."/>
            <person name="Geu-Flores F."/>
            <person name="Crespi M."/>
            <person name="Gallardo-Guerrero K."/>
            <person name="Delaux P.-M."/>
            <person name="Salse J."/>
            <person name="Berges H."/>
            <person name="Guyot R."/>
            <person name="Gouzy J."/>
            <person name="Peret B."/>
        </authorList>
    </citation>
    <scope>NUCLEOTIDE SEQUENCE [LARGE SCALE GENOMIC DNA]</scope>
    <source>
        <strain evidence="2">cv. Amiga</strain>
    </source>
</reference>
<comment type="caution">
    <text evidence="1">The sequence shown here is derived from an EMBL/GenBank/DDBJ whole genome shotgun (WGS) entry which is preliminary data.</text>
</comment>